<comment type="caution">
    <text evidence="1">The sequence shown here is derived from an EMBL/GenBank/DDBJ whole genome shotgun (WGS) entry which is preliminary data.</text>
</comment>
<dbReference type="EMBL" id="MU268957">
    <property type="protein sequence ID" value="KAH7903459.1"/>
    <property type="molecule type" value="Genomic_DNA"/>
</dbReference>
<organism evidence="1 2">
    <name type="scientific">Hygrophoropsis aurantiaca</name>
    <dbReference type="NCBI Taxonomy" id="72124"/>
    <lineage>
        <taxon>Eukaryota</taxon>
        <taxon>Fungi</taxon>
        <taxon>Dikarya</taxon>
        <taxon>Basidiomycota</taxon>
        <taxon>Agaricomycotina</taxon>
        <taxon>Agaricomycetes</taxon>
        <taxon>Agaricomycetidae</taxon>
        <taxon>Boletales</taxon>
        <taxon>Coniophorineae</taxon>
        <taxon>Hygrophoropsidaceae</taxon>
        <taxon>Hygrophoropsis</taxon>
    </lineage>
</organism>
<keyword evidence="2" id="KW-1185">Reference proteome</keyword>
<evidence type="ECO:0000313" key="1">
    <source>
        <dbReference type="EMBL" id="KAH7903459.1"/>
    </source>
</evidence>
<protein>
    <submittedName>
        <fullName evidence="1">Uncharacterized protein</fullName>
    </submittedName>
</protein>
<name>A0ACB7ZQM1_9AGAM</name>
<gene>
    <name evidence="1" type="ORF">BJ138DRAFT_1131361</name>
</gene>
<proteinExistence type="predicted"/>
<evidence type="ECO:0000313" key="2">
    <source>
        <dbReference type="Proteomes" id="UP000790377"/>
    </source>
</evidence>
<dbReference type="Proteomes" id="UP000790377">
    <property type="component" value="Unassembled WGS sequence"/>
</dbReference>
<accession>A0ACB7ZQM1</accession>
<sequence length="395" mass="43433">MPTESGPEEIPCSTLYDVPNEDTSIVSFLCDSINPSCTREGSGEGRSHPQPLAFLAVVLHKHGVRRGMRTIYKINLAGDVFPTLCPSNQAGNPGHCTQMVLSPRLLAIYDPMTLPQEAILMDVETHQLYELPDNERELIQTQGVHYDFTFHTVASTSTHVLLFRPFSNKSTNLFVGTRIEAYKVPSLPSSESPHAHIHRSKSQSAPTKIQLQLSYGTTHIGALSFEGEFIQESDNLFPTLAPLRDSMFNHVTRITSVALASVVSAPRGTAAAASNNTGIITLEPSKNSLIIGREPLDQSSLLVQPAFNGRTRGGALRFTFGDDEGNRSEGLKLGMHVKTLEIDDDEDSSCTRTLAEHGMWHFRARQLDALVMALVPHRGQVVIRQITQVIILDFV</sequence>
<reference evidence="1" key="1">
    <citation type="journal article" date="2021" name="New Phytol.">
        <title>Evolutionary innovations through gain and loss of genes in the ectomycorrhizal Boletales.</title>
        <authorList>
            <person name="Wu G."/>
            <person name="Miyauchi S."/>
            <person name="Morin E."/>
            <person name="Kuo A."/>
            <person name="Drula E."/>
            <person name="Varga T."/>
            <person name="Kohler A."/>
            <person name="Feng B."/>
            <person name="Cao Y."/>
            <person name="Lipzen A."/>
            <person name="Daum C."/>
            <person name="Hundley H."/>
            <person name="Pangilinan J."/>
            <person name="Johnson J."/>
            <person name="Barry K."/>
            <person name="LaButti K."/>
            <person name="Ng V."/>
            <person name="Ahrendt S."/>
            <person name="Min B."/>
            <person name="Choi I.G."/>
            <person name="Park H."/>
            <person name="Plett J.M."/>
            <person name="Magnuson J."/>
            <person name="Spatafora J.W."/>
            <person name="Nagy L.G."/>
            <person name="Henrissat B."/>
            <person name="Grigoriev I.V."/>
            <person name="Yang Z.L."/>
            <person name="Xu J."/>
            <person name="Martin F.M."/>
        </authorList>
    </citation>
    <scope>NUCLEOTIDE SEQUENCE</scope>
    <source>
        <strain evidence="1">ATCC 28755</strain>
    </source>
</reference>